<dbReference type="SMART" id="SM00369">
    <property type="entry name" value="LRR_TYP"/>
    <property type="match status" value="9"/>
</dbReference>
<evidence type="ECO:0000256" key="16">
    <source>
        <dbReference type="ARBA" id="ARBA00047899"/>
    </source>
</evidence>
<dbReference type="InterPro" id="IPR011009">
    <property type="entry name" value="Kinase-like_dom_sf"/>
</dbReference>
<feature type="domain" description="Protein kinase" evidence="19">
    <location>
        <begin position="668"/>
        <end position="941"/>
    </location>
</feature>
<dbReference type="RefSeq" id="XP_008781677.4">
    <property type="nucleotide sequence ID" value="XM_008783455.4"/>
</dbReference>
<accession>A0A8B7BMX7</accession>
<dbReference type="InterPro" id="IPR013210">
    <property type="entry name" value="LRR_N_plant-typ"/>
</dbReference>
<dbReference type="KEGG" id="pda:103701420"/>
<dbReference type="PROSITE" id="PS51450">
    <property type="entry name" value="LRR"/>
    <property type="match status" value="1"/>
</dbReference>
<name>A0A8B7BMX7_PHODC</name>
<evidence type="ECO:0000256" key="7">
    <source>
        <dbReference type="ARBA" id="ARBA00022729"/>
    </source>
</evidence>
<dbReference type="FunFam" id="3.30.200.20:FF:000454">
    <property type="entry name" value="Leucine-rich repeat receptor-like tyrosine-protein kinase PXC3"/>
    <property type="match status" value="1"/>
</dbReference>
<keyword evidence="8" id="KW-0677">Repeat</keyword>
<comment type="subcellular location">
    <subcellularLocation>
        <location evidence="1">Membrane</location>
        <topology evidence="1">Single-pass type I membrane protein</topology>
    </subcellularLocation>
</comment>
<comment type="catalytic activity">
    <reaction evidence="16">
        <text>L-threonyl-[protein] + ATP = O-phospho-L-threonyl-[protein] + ADP + H(+)</text>
        <dbReference type="Rhea" id="RHEA:46608"/>
        <dbReference type="Rhea" id="RHEA-COMP:11060"/>
        <dbReference type="Rhea" id="RHEA-COMP:11605"/>
        <dbReference type="ChEBI" id="CHEBI:15378"/>
        <dbReference type="ChEBI" id="CHEBI:30013"/>
        <dbReference type="ChEBI" id="CHEBI:30616"/>
        <dbReference type="ChEBI" id="CHEBI:61977"/>
        <dbReference type="ChEBI" id="CHEBI:456216"/>
        <dbReference type="EC" id="2.7.11.1"/>
    </reaction>
</comment>
<dbReference type="PANTHER" id="PTHR48005">
    <property type="entry name" value="LEUCINE RICH REPEAT KINASE 2"/>
    <property type="match status" value="1"/>
</dbReference>
<keyword evidence="10" id="KW-0418">Kinase</keyword>
<keyword evidence="9" id="KW-0547">Nucleotide-binding</keyword>
<keyword evidence="7" id="KW-0732">Signal</keyword>
<dbReference type="InterPro" id="IPR001611">
    <property type="entry name" value="Leu-rich_rpt"/>
</dbReference>
<dbReference type="SMART" id="SM00365">
    <property type="entry name" value="LRR_SD22"/>
    <property type="match status" value="4"/>
</dbReference>
<evidence type="ECO:0000256" key="9">
    <source>
        <dbReference type="ARBA" id="ARBA00022741"/>
    </source>
</evidence>
<reference evidence="21" key="2">
    <citation type="submission" date="2025-08" db="UniProtKB">
        <authorList>
            <consortium name="RefSeq"/>
        </authorList>
    </citation>
    <scope>IDENTIFICATION</scope>
    <source>
        <tissue evidence="21">Young leaves</tissue>
    </source>
</reference>
<proteinExistence type="predicted"/>
<evidence type="ECO:0000256" key="14">
    <source>
        <dbReference type="ARBA" id="ARBA00023170"/>
    </source>
</evidence>
<evidence type="ECO:0000256" key="11">
    <source>
        <dbReference type="ARBA" id="ARBA00022840"/>
    </source>
</evidence>
<dbReference type="Pfam" id="PF00560">
    <property type="entry name" value="LRR_1"/>
    <property type="match status" value="5"/>
</dbReference>
<evidence type="ECO:0000256" key="18">
    <source>
        <dbReference type="SAM" id="Phobius"/>
    </source>
</evidence>
<evidence type="ECO:0000256" key="6">
    <source>
        <dbReference type="ARBA" id="ARBA00022692"/>
    </source>
</evidence>
<dbReference type="InterPro" id="IPR000719">
    <property type="entry name" value="Prot_kinase_dom"/>
</dbReference>
<evidence type="ECO:0000256" key="2">
    <source>
        <dbReference type="ARBA" id="ARBA00012513"/>
    </source>
</evidence>
<evidence type="ECO:0000313" key="20">
    <source>
        <dbReference type="Proteomes" id="UP000228380"/>
    </source>
</evidence>
<evidence type="ECO:0000313" key="21">
    <source>
        <dbReference type="RefSeq" id="XP_008781677.4"/>
    </source>
</evidence>
<dbReference type="Pfam" id="PF13855">
    <property type="entry name" value="LRR_8"/>
    <property type="match status" value="3"/>
</dbReference>
<dbReference type="SMART" id="SM00220">
    <property type="entry name" value="S_TKc"/>
    <property type="match status" value="1"/>
</dbReference>
<dbReference type="FunFam" id="3.80.10.10:FF:000095">
    <property type="entry name" value="LRR receptor-like serine/threonine-protein kinase GSO1"/>
    <property type="match status" value="1"/>
</dbReference>
<evidence type="ECO:0000256" key="10">
    <source>
        <dbReference type="ARBA" id="ARBA00022777"/>
    </source>
</evidence>
<dbReference type="PROSITE" id="PS50011">
    <property type="entry name" value="PROTEIN_KINASE_DOM"/>
    <property type="match status" value="1"/>
</dbReference>
<reference evidence="20" key="1">
    <citation type="journal article" date="2019" name="Nat. Commun.">
        <title>Genome-wide association mapping of date palm fruit traits.</title>
        <authorList>
            <person name="Hazzouri K.M."/>
            <person name="Gros-Balthazard M."/>
            <person name="Flowers J.M."/>
            <person name="Copetti D."/>
            <person name="Lemansour A."/>
            <person name="Lebrun M."/>
            <person name="Masmoudi K."/>
            <person name="Ferrand S."/>
            <person name="Dhar M.I."/>
            <person name="Fresquez Z.A."/>
            <person name="Rosas U."/>
            <person name="Zhang J."/>
            <person name="Talag J."/>
            <person name="Lee S."/>
            <person name="Kudrna D."/>
            <person name="Powell R.F."/>
            <person name="Leitch I.J."/>
            <person name="Krueger R.R."/>
            <person name="Wing R.A."/>
            <person name="Amiri K.M.A."/>
            <person name="Purugganan M.D."/>
        </authorList>
    </citation>
    <scope>NUCLEOTIDE SEQUENCE [LARGE SCALE GENOMIC DNA]</scope>
    <source>
        <strain evidence="20">cv. Khalas</strain>
    </source>
</reference>
<protein>
    <recommendedName>
        <fullName evidence="2">non-specific serine/threonine protein kinase</fullName>
        <ecNumber evidence="2">2.7.11.1</ecNumber>
    </recommendedName>
</protein>
<dbReference type="GO" id="GO:0016020">
    <property type="term" value="C:membrane"/>
    <property type="evidence" value="ECO:0007669"/>
    <property type="project" value="UniProtKB-SubCell"/>
</dbReference>
<dbReference type="FunFam" id="3.80.10.10:FF:000041">
    <property type="entry name" value="LRR receptor-like serine/threonine-protein kinase ERECTA"/>
    <property type="match status" value="1"/>
</dbReference>
<keyword evidence="4" id="KW-0433">Leucine-rich repeat</keyword>
<dbReference type="Gene3D" id="3.80.10.10">
    <property type="entry name" value="Ribonuclease Inhibitor"/>
    <property type="match status" value="3"/>
</dbReference>
<dbReference type="Gene3D" id="3.30.200.20">
    <property type="entry name" value="Phosphorylase Kinase, domain 1"/>
    <property type="match status" value="1"/>
</dbReference>
<dbReference type="GO" id="GO:0004674">
    <property type="term" value="F:protein serine/threonine kinase activity"/>
    <property type="evidence" value="ECO:0007669"/>
    <property type="project" value="UniProtKB-KW"/>
</dbReference>
<evidence type="ECO:0000259" key="19">
    <source>
        <dbReference type="PROSITE" id="PS50011"/>
    </source>
</evidence>
<dbReference type="OrthoDB" id="4062651at2759"/>
<keyword evidence="5" id="KW-0808">Transferase</keyword>
<evidence type="ECO:0000256" key="15">
    <source>
        <dbReference type="ARBA" id="ARBA00023180"/>
    </source>
</evidence>
<dbReference type="Gene3D" id="1.10.510.10">
    <property type="entry name" value="Transferase(Phosphotransferase) domain 1"/>
    <property type="match status" value="1"/>
</dbReference>
<dbReference type="InterPro" id="IPR051420">
    <property type="entry name" value="Ser_Thr_Kinases_DiverseReg"/>
</dbReference>
<sequence length="943" mass="103208">MGRYAHVFFVPLFLLFLCCFSSFFVYGLAASSFQLVLKQRAIMTNLSKSLPTSQTNGLWSNTTDPCHWVGVTCSRPAPSSVVTSLSLSGRGLSATSSSLVARFFDILCRLDSLKSLDLSQNFLTSIPASFFSNCSGLSGLESLNLSYNGLNGPLPRFSGFGALRSLNLSFNTLYGAVDNGLENLTRLKSLDLSGNHFTGEIPTLIFGYENLTLLDLSQNNLTGSVPKGIEKLSKLKELLLSSNLLGGTIPSGLATIKNLYRFAANQNNFSGPIPREITTHVSALDLSYNGLTGEIPPELLSPPSLEYVDLTGNHLQGPIPWNLSQKLYRLRLGNNTLNGSIPSTIGKLPNLTYLELNDNVLDGEISSMLGNCKNLMLLNLASNQLRGTLTKELGYLKQLVVLKLQNNKLIGEIPDELLKFQNLSTLDLSRNFLTGEIPQTISNLKMLSVLNLQSNGFNGLIPGSISSLDFLIELQLGNNRLSGTVPRMPKSLKIALNLNSNLFSGPIPSYLGDLSLLEILDLSKNSFSGEVPSSLTEIQSLTELNLSYNQLSGVLPKFRSFVQVITTGNKDLIIRNTSSNTNTTSNTTSMKGKQNTLLIVMVIISVVIGMGLIAAVILLIIFKRFYRVEDEGLQPAENLPQVVSGCFITGSSFHRSGIDFTKAMEVVSNPANIIMKTRFSTYFKAAMPNGVGYSVKKLNWTDKIFQTGSHERFGQELEVLGRLSNSNVMVPLAYVFTEDSVYLFYEQVHKGTVFDFLHRDPENALDWPSRYSIAVGVAQGLTFLHGCDPPVLLLDLSTKSVRLKSVKEPQIGDIELGKVIDLSKSTGSLSMVAGSVGYIPPEYAYTMRITMAGNVYSFGVILLELLTGKPPVNGRIELAKWALSYSSRLEEREMILDSRVCKASLAVRNQMLSVLKVALACVSNSAEARPKMRNVLRMLFNAR</sequence>
<dbReference type="SUPFAM" id="SSF52047">
    <property type="entry name" value="RNI-like"/>
    <property type="match status" value="2"/>
</dbReference>
<keyword evidence="12 18" id="KW-1133">Transmembrane helix</keyword>
<dbReference type="InterPro" id="IPR032675">
    <property type="entry name" value="LRR_dom_sf"/>
</dbReference>
<evidence type="ECO:0000256" key="13">
    <source>
        <dbReference type="ARBA" id="ARBA00023136"/>
    </source>
</evidence>
<dbReference type="SUPFAM" id="SSF56112">
    <property type="entry name" value="Protein kinase-like (PK-like)"/>
    <property type="match status" value="1"/>
</dbReference>
<comment type="catalytic activity">
    <reaction evidence="17">
        <text>L-seryl-[protein] + ATP = O-phospho-L-seryl-[protein] + ADP + H(+)</text>
        <dbReference type="Rhea" id="RHEA:17989"/>
        <dbReference type="Rhea" id="RHEA-COMP:9863"/>
        <dbReference type="Rhea" id="RHEA-COMP:11604"/>
        <dbReference type="ChEBI" id="CHEBI:15378"/>
        <dbReference type="ChEBI" id="CHEBI:29999"/>
        <dbReference type="ChEBI" id="CHEBI:30616"/>
        <dbReference type="ChEBI" id="CHEBI:83421"/>
        <dbReference type="ChEBI" id="CHEBI:456216"/>
        <dbReference type="EC" id="2.7.11.1"/>
    </reaction>
</comment>
<dbReference type="FunFam" id="1.10.510.10:FF:000388">
    <property type="entry name" value="Leucine-rich repeat receptor-like tyrosine-protein kinase PXC3"/>
    <property type="match status" value="1"/>
</dbReference>
<evidence type="ECO:0000256" key="3">
    <source>
        <dbReference type="ARBA" id="ARBA00022527"/>
    </source>
</evidence>
<gene>
    <name evidence="21" type="primary">LOC103701420</name>
</gene>
<dbReference type="Proteomes" id="UP000228380">
    <property type="component" value="Chromosome 14"/>
</dbReference>
<keyword evidence="15" id="KW-0325">Glycoprotein</keyword>
<organism evidence="20 21">
    <name type="scientific">Phoenix dactylifera</name>
    <name type="common">Date palm</name>
    <dbReference type="NCBI Taxonomy" id="42345"/>
    <lineage>
        <taxon>Eukaryota</taxon>
        <taxon>Viridiplantae</taxon>
        <taxon>Streptophyta</taxon>
        <taxon>Embryophyta</taxon>
        <taxon>Tracheophyta</taxon>
        <taxon>Spermatophyta</taxon>
        <taxon>Magnoliopsida</taxon>
        <taxon>Liliopsida</taxon>
        <taxon>Arecaceae</taxon>
        <taxon>Coryphoideae</taxon>
        <taxon>Phoeniceae</taxon>
        <taxon>Phoenix</taxon>
    </lineage>
</organism>
<keyword evidence="3" id="KW-0723">Serine/threonine-protein kinase</keyword>
<keyword evidence="11" id="KW-0067">ATP-binding</keyword>
<dbReference type="AlphaFoldDB" id="A0A8B7BMX7"/>
<dbReference type="Pfam" id="PF07714">
    <property type="entry name" value="PK_Tyr_Ser-Thr"/>
    <property type="match status" value="1"/>
</dbReference>
<keyword evidence="14" id="KW-0675">Receptor</keyword>
<evidence type="ECO:0000256" key="17">
    <source>
        <dbReference type="ARBA" id="ARBA00048679"/>
    </source>
</evidence>
<dbReference type="InterPro" id="IPR001245">
    <property type="entry name" value="Ser-Thr/Tyr_kinase_cat_dom"/>
</dbReference>
<dbReference type="Pfam" id="PF08263">
    <property type="entry name" value="LRRNT_2"/>
    <property type="match status" value="1"/>
</dbReference>
<keyword evidence="13 18" id="KW-0472">Membrane</keyword>
<dbReference type="FunFam" id="3.80.10.10:FF:000512">
    <property type="entry name" value="Leucine-rich repeat receptor-like serine/threonine-protein kinase BAM3"/>
    <property type="match status" value="1"/>
</dbReference>
<dbReference type="EC" id="2.7.11.1" evidence="2"/>
<dbReference type="SMART" id="SM00364">
    <property type="entry name" value="LRR_BAC"/>
    <property type="match status" value="5"/>
</dbReference>
<keyword evidence="20" id="KW-1185">Reference proteome</keyword>
<evidence type="ECO:0000256" key="4">
    <source>
        <dbReference type="ARBA" id="ARBA00022614"/>
    </source>
</evidence>
<evidence type="ECO:0000256" key="8">
    <source>
        <dbReference type="ARBA" id="ARBA00022737"/>
    </source>
</evidence>
<evidence type="ECO:0000256" key="12">
    <source>
        <dbReference type="ARBA" id="ARBA00022989"/>
    </source>
</evidence>
<dbReference type="GeneID" id="103701420"/>
<evidence type="ECO:0000256" key="5">
    <source>
        <dbReference type="ARBA" id="ARBA00022679"/>
    </source>
</evidence>
<dbReference type="PRINTS" id="PR00019">
    <property type="entry name" value="LEURICHRPT"/>
</dbReference>
<dbReference type="GO" id="GO:0005524">
    <property type="term" value="F:ATP binding"/>
    <property type="evidence" value="ECO:0007669"/>
    <property type="project" value="UniProtKB-KW"/>
</dbReference>
<dbReference type="InterPro" id="IPR003591">
    <property type="entry name" value="Leu-rich_rpt_typical-subtyp"/>
</dbReference>
<evidence type="ECO:0000256" key="1">
    <source>
        <dbReference type="ARBA" id="ARBA00004479"/>
    </source>
</evidence>
<keyword evidence="6 18" id="KW-0812">Transmembrane</keyword>
<feature type="transmembrane region" description="Helical" evidence="18">
    <location>
        <begin position="597"/>
        <end position="622"/>
    </location>
</feature>
<dbReference type="PANTHER" id="PTHR48005:SF10">
    <property type="entry name" value="LEUCINE-RICH REPEAT RECEPTOR-LIKE TYROSINE-PROTEIN KINASE PXC3 ISOFORM X1"/>
    <property type="match status" value="1"/>
</dbReference>